<comment type="subcellular location">
    <subcellularLocation>
        <location evidence="8">Cell membrane</location>
        <topology evidence="8">Multi-pass membrane protein</topology>
    </subcellularLocation>
</comment>
<dbReference type="GO" id="GO:0005886">
    <property type="term" value="C:plasma membrane"/>
    <property type="evidence" value="ECO:0007669"/>
    <property type="project" value="UniProtKB-SubCell"/>
</dbReference>
<keyword evidence="6 8" id="KW-0472">Membrane</keyword>
<keyword evidence="1 8" id="KW-0813">Transport</keyword>
<feature type="transmembrane region" description="Helical" evidence="8">
    <location>
        <begin position="39"/>
        <end position="62"/>
    </location>
</feature>
<name>A0A1H3EDQ4_9BACT</name>
<evidence type="ECO:0000256" key="2">
    <source>
        <dbReference type="ARBA" id="ARBA00022475"/>
    </source>
</evidence>
<dbReference type="PANTHER" id="PTHR35529">
    <property type="entry name" value="MANGANESE EFFLUX PUMP MNTP-RELATED"/>
    <property type="match status" value="1"/>
</dbReference>
<evidence type="ECO:0000256" key="8">
    <source>
        <dbReference type="HAMAP-Rule" id="MF_01521"/>
    </source>
</evidence>
<evidence type="ECO:0000256" key="5">
    <source>
        <dbReference type="ARBA" id="ARBA00023065"/>
    </source>
</evidence>
<keyword evidence="7 8" id="KW-0464">Manganese</keyword>
<reference evidence="10" key="1">
    <citation type="submission" date="2016-10" db="EMBL/GenBank/DDBJ databases">
        <authorList>
            <person name="Varghese N."/>
            <person name="Submissions S."/>
        </authorList>
    </citation>
    <scope>NUCLEOTIDE SEQUENCE [LARGE SCALE GENOMIC DNA]</scope>
    <source>
        <strain evidence="10">DSM 13490</strain>
    </source>
</reference>
<keyword evidence="5 8" id="KW-0406">Ion transport</keyword>
<feature type="transmembrane region" description="Helical" evidence="8">
    <location>
        <begin position="130"/>
        <end position="151"/>
    </location>
</feature>
<dbReference type="Proteomes" id="UP000199266">
    <property type="component" value="Unassembled WGS sequence"/>
</dbReference>
<evidence type="ECO:0000256" key="1">
    <source>
        <dbReference type="ARBA" id="ARBA00022448"/>
    </source>
</evidence>
<evidence type="ECO:0000313" key="10">
    <source>
        <dbReference type="Proteomes" id="UP000199266"/>
    </source>
</evidence>
<feature type="transmembrane region" description="Helical" evidence="8">
    <location>
        <begin position="158"/>
        <end position="180"/>
    </location>
</feature>
<dbReference type="EMBL" id="FNPD01000002">
    <property type="protein sequence ID" value="SDX76049.1"/>
    <property type="molecule type" value="Genomic_DNA"/>
</dbReference>
<dbReference type="Pfam" id="PF02659">
    <property type="entry name" value="Mntp"/>
    <property type="match status" value="1"/>
</dbReference>
<dbReference type="InterPro" id="IPR003810">
    <property type="entry name" value="Mntp/YtaF"/>
</dbReference>
<dbReference type="HAMAP" id="MF_01521">
    <property type="entry name" value="MntP_pump"/>
    <property type="match status" value="1"/>
</dbReference>
<dbReference type="PANTHER" id="PTHR35529:SF1">
    <property type="entry name" value="MANGANESE EFFLUX PUMP MNTP-RELATED"/>
    <property type="match status" value="1"/>
</dbReference>
<evidence type="ECO:0000313" key="9">
    <source>
        <dbReference type="EMBL" id="SDX76049.1"/>
    </source>
</evidence>
<feature type="transmembrane region" description="Helical" evidence="8">
    <location>
        <begin position="68"/>
        <end position="85"/>
    </location>
</feature>
<keyword evidence="10" id="KW-1185">Reference proteome</keyword>
<accession>A0A1H3EDQ4</accession>
<keyword evidence="4 8" id="KW-1133">Transmembrane helix</keyword>
<evidence type="ECO:0000256" key="7">
    <source>
        <dbReference type="ARBA" id="ARBA00023211"/>
    </source>
</evidence>
<comment type="function">
    <text evidence="8">Probably functions as a manganese efflux pump.</text>
</comment>
<evidence type="ECO:0000256" key="3">
    <source>
        <dbReference type="ARBA" id="ARBA00022692"/>
    </source>
</evidence>
<evidence type="ECO:0000256" key="4">
    <source>
        <dbReference type="ARBA" id="ARBA00022989"/>
    </source>
</evidence>
<gene>
    <name evidence="8" type="primary">mntP</name>
    <name evidence="9" type="ORF">SAMN03080603_00551</name>
</gene>
<feature type="transmembrane region" description="Helical" evidence="8">
    <location>
        <begin position="105"/>
        <end position="124"/>
    </location>
</feature>
<organism evidence="9 10">
    <name type="scientific">Acetomicrobium thermoterrenum DSM 13490</name>
    <dbReference type="NCBI Taxonomy" id="1120987"/>
    <lineage>
        <taxon>Bacteria</taxon>
        <taxon>Thermotogati</taxon>
        <taxon>Synergistota</taxon>
        <taxon>Synergistia</taxon>
        <taxon>Synergistales</taxon>
        <taxon>Acetomicrobiaceae</taxon>
        <taxon>Acetomicrobium</taxon>
    </lineage>
</organism>
<keyword evidence="2 8" id="KW-1003">Cell membrane</keyword>
<protein>
    <recommendedName>
        <fullName evidence="8">Putative manganese efflux pump MntP</fullName>
    </recommendedName>
</protein>
<evidence type="ECO:0000256" key="6">
    <source>
        <dbReference type="ARBA" id="ARBA00023136"/>
    </source>
</evidence>
<proteinExistence type="inferred from homology"/>
<feature type="transmembrane region" description="Helical" evidence="8">
    <location>
        <begin position="6"/>
        <end position="27"/>
    </location>
</feature>
<dbReference type="GO" id="GO:0005384">
    <property type="term" value="F:manganese ion transmembrane transporter activity"/>
    <property type="evidence" value="ECO:0007669"/>
    <property type="project" value="UniProtKB-UniRule"/>
</dbReference>
<sequence length="181" mass="19814">MPIVYIILIGLSLSMDAFSVCLSVGACRKDSHLTVALRMGSVFGIFQFIMPIFGYFLGYYILRKFSPYDEWIASVVLICIGLKMLKDSKREEQCSPRDITKGLALLFLAIATSIDALSVGIGIAVANISIMFFSSVVGFVTLCMCLLGVYFGRTLGFLLGRWACVFGGLVICLVGVKMLFL</sequence>
<keyword evidence="3 8" id="KW-0812">Transmembrane</keyword>
<dbReference type="AlphaFoldDB" id="A0A1H3EDQ4"/>
<comment type="similarity">
    <text evidence="8">Belongs to the MntP (TC 9.B.29) family.</text>
</comment>
<dbReference type="InterPro" id="IPR022929">
    <property type="entry name" value="Put_MntP"/>
</dbReference>